<dbReference type="GO" id="GO:0003779">
    <property type="term" value="F:actin binding"/>
    <property type="evidence" value="ECO:0007669"/>
    <property type="project" value="UniProtKB-KW"/>
</dbReference>
<keyword evidence="4" id="KW-0677">Repeat</keyword>
<dbReference type="SUPFAM" id="SSF50965">
    <property type="entry name" value="Galactose oxidase, central domain"/>
    <property type="match status" value="1"/>
</dbReference>
<dbReference type="Pfam" id="PF07707">
    <property type="entry name" value="BACK"/>
    <property type="match status" value="1"/>
</dbReference>
<dbReference type="PROSITE" id="PS50097">
    <property type="entry name" value="BTB"/>
    <property type="match status" value="1"/>
</dbReference>
<evidence type="ECO:0000256" key="4">
    <source>
        <dbReference type="ARBA" id="ARBA00022737"/>
    </source>
</evidence>
<feature type="domain" description="BTB" evidence="8">
    <location>
        <begin position="17"/>
        <end position="98"/>
    </location>
</feature>
<evidence type="ECO:0000256" key="3">
    <source>
        <dbReference type="ARBA" id="ARBA00022441"/>
    </source>
</evidence>
<dbReference type="PANTHER" id="PTHR24412:SF172">
    <property type="entry name" value="KELCH-LIKE PROTEIN 10"/>
    <property type="match status" value="1"/>
</dbReference>
<dbReference type="Pfam" id="PF00651">
    <property type="entry name" value="BTB"/>
    <property type="match status" value="1"/>
</dbReference>
<keyword evidence="5" id="KW-0833">Ubl conjugation pathway</keyword>
<comment type="function">
    <text evidence="7">Probable substrate-specific adapter of an E3 ubiquitin-protein ligase complex which mediates the ubiquitination and subsequent proteasomal degradation of target proteins. May have a role in synapse differentiation and growth.</text>
</comment>
<reference evidence="10" key="1">
    <citation type="submission" date="2011-08" db="EMBL/GenBank/DDBJ databases">
        <authorList>
            <person name="Rombauts S."/>
        </authorList>
    </citation>
    <scope>NUCLEOTIDE SEQUENCE</scope>
    <source>
        <strain evidence="10">London</strain>
    </source>
</reference>
<dbReference type="InterPro" id="IPR011705">
    <property type="entry name" value="BACK"/>
</dbReference>
<dbReference type="InterPro" id="IPR011043">
    <property type="entry name" value="Gal_Oxase/kelch_b-propeller"/>
</dbReference>
<dbReference type="STRING" id="32264.T1KWS4"/>
<dbReference type="InterPro" id="IPR000210">
    <property type="entry name" value="BTB/POZ_dom"/>
</dbReference>
<protein>
    <recommendedName>
        <fullName evidence="2">Kelch-like protein diablo</fullName>
    </recommendedName>
</protein>
<evidence type="ECO:0000256" key="7">
    <source>
        <dbReference type="ARBA" id="ARBA00043912"/>
    </source>
</evidence>
<dbReference type="OrthoDB" id="6411082at2759"/>
<dbReference type="KEGG" id="tut:107367920"/>
<accession>T1KWS4</accession>
<dbReference type="InterPro" id="IPR017096">
    <property type="entry name" value="BTB-kelch_protein"/>
</dbReference>
<gene>
    <name evidence="9" type="primary">107367920</name>
</gene>
<dbReference type="Proteomes" id="UP000015104">
    <property type="component" value="Unassembled WGS sequence"/>
</dbReference>
<dbReference type="InterPro" id="IPR011333">
    <property type="entry name" value="SKP1/BTB/POZ_sf"/>
</dbReference>
<reference evidence="9" key="2">
    <citation type="submission" date="2015-06" db="UniProtKB">
        <authorList>
            <consortium name="EnsemblMetazoa"/>
        </authorList>
    </citation>
    <scope>IDENTIFICATION</scope>
</reference>
<dbReference type="EMBL" id="CAEY01000644">
    <property type="status" value="NOT_ANNOTATED_CDS"/>
    <property type="molecule type" value="Genomic_DNA"/>
</dbReference>
<keyword evidence="6" id="KW-0009">Actin-binding</keyword>
<organism evidence="9 10">
    <name type="scientific">Tetranychus urticae</name>
    <name type="common">Two-spotted spider mite</name>
    <dbReference type="NCBI Taxonomy" id="32264"/>
    <lineage>
        <taxon>Eukaryota</taxon>
        <taxon>Metazoa</taxon>
        <taxon>Ecdysozoa</taxon>
        <taxon>Arthropoda</taxon>
        <taxon>Chelicerata</taxon>
        <taxon>Arachnida</taxon>
        <taxon>Acari</taxon>
        <taxon>Acariformes</taxon>
        <taxon>Trombidiformes</taxon>
        <taxon>Prostigmata</taxon>
        <taxon>Eleutherengona</taxon>
        <taxon>Raphignathae</taxon>
        <taxon>Tetranychoidea</taxon>
        <taxon>Tetranychidae</taxon>
        <taxon>Tetranychus</taxon>
    </lineage>
</organism>
<dbReference type="SUPFAM" id="SSF54695">
    <property type="entry name" value="POZ domain"/>
    <property type="match status" value="1"/>
</dbReference>
<dbReference type="SMART" id="SM00612">
    <property type="entry name" value="Kelch"/>
    <property type="match status" value="5"/>
</dbReference>
<evidence type="ECO:0000256" key="5">
    <source>
        <dbReference type="ARBA" id="ARBA00022786"/>
    </source>
</evidence>
<evidence type="ECO:0000313" key="9">
    <source>
        <dbReference type="EnsemblMetazoa" id="tetur24g02686.1"/>
    </source>
</evidence>
<dbReference type="Gene3D" id="2.120.10.80">
    <property type="entry name" value="Kelch-type beta propeller"/>
    <property type="match status" value="2"/>
</dbReference>
<dbReference type="SMART" id="SM00225">
    <property type="entry name" value="BTB"/>
    <property type="match status" value="1"/>
</dbReference>
<dbReference type="HOGENOM" id="CLU_004253_14_1_1"/>
<comment type="pathway">
    <text evidence="1">Protein modification; protein ubiquitination.</text>
</comment>
<dbReference type="AlphaFoldDB" id="T1KWS4"/>
<dbReference type="eggNOG" id="KOG4441">
    <property type="taxonomic scope" value="Eukaryota"/>
</dbReference>
<dbReference type="OMA" id="LMCISPY"/>
<dbReference type="PANTHER" id="PTHR24412">
    <property type="entry name" value="KELCH PROTEIN"/>
    <property type="match status" value="1"/>
</dbReference>
<dbReference type="InterPro" id="IPR015915">
    <property type="entry name" value="Kelch-typ_b-propeller"/>
</dbReference>
<evidence type="ECO:0000256" key="1">
    <source>
        <dbReference type="ARBA" id="ARBA00004906"/>
    </source>
</evidence>
<dbReference type="Pfam" id="PF24681">
    <property type="entry name" value="Kelch_KLHDC2_KLHL20_DRC7"/>
    <property type="match status" value="1"/>
</dbReference>
<keyword evidence="10" id="KW-1185">Reference proteome</keyword>
<evidence type="ECO:0000256" key="6">
    <source>
        <dbReference type="ARBA" id="ARBA00023203"/>
    </source>
</evidence>
<name>T1KWS4_TETUR</name>
<keyword evidence="3" id="KW-0880">Kelch repeat</keyword>
<dbReference type="Gene3D" id="3.30.710.10">
    <property type="entry name" value="Potassium Channel Kv1.1, Chain A"/>
    <property type="match status" value="1"/>
</dbReference>
<dbReference type="Gene3D" id="1.25.40.420">
    <property type="match status" value="1"/>
</dbReference>
<sequence length="651" mass="74641">MPQPPILRDRKLINVPPDLIVSGQSPDLNYGAHRIILMCISPYFQKVFQYSRNQIKTTITDEFGIDRSVDYIQLDINERETLSTILQYAYTGRVDLDVDFIQDLIIAADKYNIYGLIKESTRFLETRLNPDNCIGIHLFASFYNCFELERLARNYILGNFETIYQQSDEFLNLTTLTSLIEIFKTHFLYVSDELSVWHSLIKWIDHDAPLRVDHFEQLACLIRFGLIDDNALVYHVLNHPYVINNNRIQSIIQEVLETRKMLESCDKPTSVIYLNDTVKHQLAPRYPKDIIFVFGGRSLDVEFVSPEPIVEAYDHRAERWRQVNLEDPSGPRDHHQICVVGKYLFIIGGHHGPFNVFNSCRKLDLTTWTWSEIAPMKEKRAFHTSAIIDNHIYAIGGYNGARRTDSVERYDIEQNQWTSCSPMNERRSGAGAAVLNGKIYVVGGFRDSNYLNTGEVYDPISNQWMPISSMSKPRSSPAVVAFNGKLHVIGGLTSNGLLSSCEKYDPYQNKWDKMENEMLEKKCSAAAVVLEDKILVIGGWNGVGGLRTVELWCDKAKRWLLGTKLIKRRTGCAACVVTDVQNIENFAWLARENIAQERILNAFRLNSENNVDGSSFDNDELLDEFDQLQNRQAYSRAAPNNFDDIMDIDPN</sequence>
<dbReference type="UniPathway" id="UPA00143"/>
<evidence type="ECO:0000259" key="8">
    <source>
        <dbReference type="PROSITE" id="PS50097"/>
    </source>
</evidence>
<dbReference type="PRINTS" id="PR00501">
    <property type="entry name" value="KELCHREPEAT"/>
</dbReference>
<dbReference type="EnsemblMetazoa" id="tetur24g02686.1">
    <property type="protein sequence ID" value="tetur24g02686.1"/>
    <property type="gene ID" value="tetur24g02686"/>
</dbReference>
<dbReference type="Pfam" id="PF01344">
    <property type="entry name" value="Kelch_1"/>
    <property type="match status" value="2"/>
</dbReference>
<dbReference type="PIRSF" id="PIRSF037037">
    <property type="entry name" value="Kelch-like_protein_gigaxonin"/>
    <property type="match status" value="1"/>
</dbReference>
<dbReference type="SMART" id="SM00875">
    <property type="entry name" value="BACK"/>
    <property type="match status" value="1"/>
</dbReference>
<evidence type="ECO:0000256" key="2">
    <source>
        <dbReference type="ARBA" id="ARBA00013699"/>
    </source>
</evidence>
<dbReference type="GO" id="GO:0016567">
    <property type="term" value="P:protein ubiquitination"/>
    <property type="evidence" value="ECO:0007669"/>
    <property type="project" value="UniProtKB-UniPathway"/>
</dbReference>
<proteinExistence type="predicted"/>
<dbReference type="InterPro" id="IPR006652">
    <property type="entry name" value="Kelch_1"/>
</dbReference>
<evidence type="ECO:0000313" key="10">
    <source>
        <dbReference type="Proteomes" id="UP000015104"/>
    </source>
</evidence>